<protein>
    <recommendedName>
        <fullName evidence="9">RNA-dependent RNA polymerase</fullName>
        <ecNumber evidence="9">2.7.7.48</ecNumber>
    </recommendedName>
</protein>
<keyword evidence="2 9" id="KW-0696">RNA-directed RNA polymerase</keyword>
<dbReference type="InterPro" id="IPR058752">
    <property type="entry name" value="RDRP_C_head"/>
</dbReference>
<dbReference type="InterPro" id="IPR057590">
    <property type="entry name" value="PH_RDR1/2-like"/>
</dbReference>
<dbReference type="InterPro" id="IPR000504">
    <property type="entry name" value="RRM_dom"/>
</dbReference>
<dbReference type="Pfam" id="PF26253">
    <property type="entry name" value="RdRP_head"/>
    <property type="match status" value="1"/>
</dbReference>
<dbReference type="GO" id="GO:0030422">
    <property type="term" value="P:siRNA processing"/>
    <property type="evidence" value="ECO:0007669"/>
    <property type="project" value="TreeGrafter"/>
</dbReference>
<name>A0A176VYK0_MARPO</name>
<keyword evidence="3 9" id="KW-0808">Transferase</keyword>
<evidence type="ECO:0000256" key="9">
    <source>
        <dbReference type="RuleBase" id="RU363098"/>
    </source>
</evidence>
<dbReference type="SUPFAM" id="SSF54928">
    <property type="entry name" value="RNA-binding domain, RBD"/>
    <property type="match status" value="1"/>
</dbReference>
<evidence type="ECO:0000313" key="11">
    <source>
        <dbReference type="EMBL" id="OAE25451.1"/>
    </source>
</evidence>
<dbReference type="InterPro" id="IPR057596">
    <property type="entry name" value="RDRP_core"/>
</dbReference>
<reference evidence="11" key="1">
    <citation type="submission" date="2016-03" db="EMBL/GenBank/DDBJ databases">
        <title>Mechanisms controlling the formation of the plant cell surface in tip-growing cells are functionally conserved among land plants.</title>
        <authorList>
            <person name="Honkanen S."/>
            <person name="Jones V.A."/>
            <person name="Morieri G."/>
            <person name="Champion C."/>
            <person name="Hetherington A.J."/>
            <person name="Kelly S."/>
            <person name="Saint-Marcoux D."/>
            <person name="Proust H."/>
            <person name="Prescott H."/>
            <person name="Dolan L."/>
        </authorList>
    </citation>
    <scope>NUCLEOTIDE SEQUENCE [LARGE SCALE GENOMIC DNA]</scope>
    <source>
        <tissue evidence="11">Whole gametophyte</tissue>
    </source>
</reference>
<proteinExistence type="inferred from homology"/>
<dbReference type="PANTHER" id="PTHR23079">
    <property type="entry name" value="RNA-DEPENDENT RNA POLYMERASE"/>
    <property type="match status" value="1"/>
</dbReference>
<dbReference type="InterPro" id="IPR007855">
    <property type="entry name" value="RDRP"/>
</dbReference>
<evidence type="ECO:0000256" key="2">
    <source>
        <dbReference type="ARBA" id="ARBA00022484"/>
    </source>
</evidence>
<evidence type="ECO:0000313" key="12">
    <source>
        <dbReference type="Proteomes" id="UP000077202"/>
    </source>
</evidence>
<evidence type="ECO:0000256" key="6">
    <source>
        <dbReference type="ARBA" id="ARBA00023158"/>
    </source>
</evidence>
<evidence type="ECO:0000256" key="8">
    <source>
        <dbReference type="PROSITE-ProRule" id="PRU00176"/>
    </source>
</evidence>
<dbReference type="InterPro" id="IPR035979">
    <property type="entry name" value="RBD_domain_sf"/>
</dbReference>
<dbReference type="Pfam" id="PF05183">
    <property type="entry name" value="RdRP"/>
    <property type="match status" value="1"/>
</dbReference>
<evidence type="ECO:0000256" key="1">
    <source>
        <dbReference type="ARBA" id="ARBA00005762"/>
    </source>
</evidence>
<dbReference type="GO" id="GO:0003968">
    <property type="term" value="F:RNA-directed RNA polymerase activity"/>
    <property type="evidence" value="ECO:0007669"/>
    <property type="project" value="UniProtKB-KW"/>
</dbReference>
<dbReference type="Proteomes" id="UP000077202">
    <property type="component" value="Unassembled WGS sequence"/>
</dbReference>
<organism evidence="11 12">
    <name type="scientific">Marchantia polymorpha subsp. ruderalis</name>
    <dbReference type="NCBI Taxonomy" id="1480154"/>
    <lineage>
        <taxon>Eukaryota</taxon>
        <taxon>Viridiplantae</taxon>
        <taxon>Streptophyta</taxon>
        <taxon>Embryophyta</taxon>
        <taxon>Marchantiophyta</taxon>
        <taxon>Marchantiopsida</taxon>
        <taxon>Marchantiidae</taxon>
        <taxon>Marchantiales</taxon>
        <taxon>Marchantiaceae</taxon>
        <taxon>Marchantia</taxon>
    </lineage>
</organism>
<dbReference type="Gene3D" id="3.30.70.330">
    <property type="match status" value="1"/>
</dbReference>
<evidence type="ECO:0000259" key="10">
    <source>
        <dbReference type="PROSITE" id="PS50102"/>
    </source>
</evidence>
<evidence type="ECO:0000256" key="7">
    <source>
        <dbReference type="ARBA" id="ARBA00048744"/>
    </source>
</evidence>
<comment type="caution">
    <text evidence="11">The sequence shown here is derived from an EMBL/GenBank/DDBJ whole genome shotgun (WGS) entry which is preliminary data.</text>
</comment>
<dbReference type="CDD" id="cd00590">
    <property type="entry name" value="RRM_SF"/>
    <property type="match status" value="1"/>
</dbReference>
<gene>
    <name evidence="11" type="ORF">AXG93_2818s1290</name>
</gene>
<keyword evidence="5 8" id="KW-0694">RNA-binding</keyword>
<sequence length="1240" mass="141826">MDPELPADAKESTSIRVEVRNIPNALVEEDLMLYFESKFEANCITVCRLYRKPGLEFSRGVGNVIFKDIHVAREAVRLSEAGLLELYGRKLDLKFLAERNRTTLKADSRVILQDCVVHIGSMKAHEIMLSYAQYRSPSALEVDKERQTVSLYFSSQNKQNQFKLEFRAHDNFRLRVLHHDRSRTKELKGFLIQIKQSSPYLFSRRKKSDVEGDKYAEMLSHALVQRDSNCDLDSYAWCRTTDFTGNFLIGQAFAYMVEINSRDERQEARLIEILNFRDNLEHGGTFLVERGIPYAISQEVVPILRLEKLQKYPVPLDLIFKLNYLIQHGKLNATNFDDECAKLVIRGAEGHVRTALETISELPPQHDILNSRTLLISALEDAKLQFPNPPDLIAPSQGRAWIYRLLITPTKAYCMEPEVESCNRMIRLYEKHAENFLRVNFVDEDLCPLNGTSLVSAVNTSYSPLYRRIRKVLKEGFSIGNKRYEFLAFSASQLREGQIWMFAEVMMNGKPHITADTLRADMGDFSQIRNVAKCAARMGQCFSSSRKSLSVLPLQLKKIQDIFVTTDDVKYCFSDGIGKISADFARKVAATCGCGPGKVPSAFQIRYGGYKGVVAIDPDASNSFKLYLRPSMRKFDSAHFGVEVLEWTHVMPCYLNRQAISLLSTLGVEDRVFMNLQDQIVLKWCKAVNDETLATKLLMETASNSMALKLLSSGFTYESELLLRRLMLAYMHAQFNDIRTRARIFVPEGRMLIGCLDETGILEYGQAFVKISSNAEEIKSKTVSTVRVIQEEIIVLKNPCLHPGDVRVLQCVNVPQLQHMVDCIVFPRRGQRPHPNECSGSDLDGDMYLVSWDQSLLPPEVDAPMNYESPPAVILNRRVTIEDIQKFFVDYLVNDNLGYISNAHVVHCDREPEKARSPKCLELAQLASIAVDFPKTGVPAIIPYYLRPKEYPDFMEKEHKATYVSQGVLGKLYRATNDFPKPAEENFLESTRLTENSEPLRFCDPDLVIREHGPFVEQALNLKYRYDAKLMKLMNQYGIKDEMEILGGHIVSLSTVYKRRQKETTQKILLAFERLQKEARFWFHQFKEWKKLGLDKSVWVSAWYVATYHSDYYGRHKLQYSEVTNLKVYLISFPWTLSDMLCRLKSKGCIMVKPYEGSNHFSKHSDPALATDLGAISDDCASENLDRARRLTSSMNCRKRKANDREELVLSTAHFQNSEIAEKRLFGEMGGDVGVEIEIN</sequence>
<evidence type="ECO:0000256" key="5">
    <source>
        <dbReference type="ARBA" id="ARBA00022884"/>
    </source>
</evidence>
<comment type="catalytic activity">
    <reaction evidence="7 9">
        <text>RNA(n) + a ribonucleoside 5'-triphosphate = RNA(n+1) + diphosphate</text>
        <dbReference type="Rhea" id="RHEA:21248"/>
        <dbReference type="Rhea" id="RHEA-COMP:14527"/>
        <dbReference type="Rhea" id="RHEA-COMP:17342"/>
        <dbReference type="ChEBI" id="CHEBI:33019"/>
        <dbReference type="ChEBI" id="CHEBI:61557"/>
        <dbReference type="ChEBI" id="CHEBI:140395"/>
        <dbReference type="EC" id="2.7.7.48"/>
    </reaction>
</comment>
<dbReference type="EMBL" id="LVLJ01002338">
    <property type="protein sequence ID" value="OAE25451.1"/>
    <property type="molecule type" value="Genomic_DNA"/>
</dbReference>
<dbReference type="Pfam" id="PF24823">
    <property type="entry name" value="PH_RDR2"/>
    <property type="match status" value="1"/>
</dbReference>
<feature type="domain" description="RRM" evidence="10">
    <location>
        <begin position="15"/>
        <end position="98"/>
    </location>
</feature>
<evidence type="ECO:0000256" key="4">
    <source>
        <dbReference type="ARBA" id="ARBA00022695"/>
    </source>
</evidence>
<evidence type="ECO:0000256" key="3">
    <source>
        <dbReference type="ARBA" id="ARBA00022679"/>
    </source>
</evidence>
<dbReference type="GO" id="GO:0031380">
    <property type="term" value="C:nuclear RNA-directed RNA polymerase complex"/>
    <property type="evidence" value="ECO:0007669"/>
    <property type="project" value="TreeGrafter"/>
</dbReference>
<dbReference type="PROSITE" id="PS50102">
    <property type="entry name" value="RRM"/>
    <property type="match status" value="1"/>
</dbReference>
<dbReference type="AlphaFoldDB" id="A0A176VYK0"/>
<keyword evidence="12" id="KW-1185">Reference proteome</keyword>
<dbReference type="PANTHER" id="PTHR23079:SF5">
    <property type="entry name" value="RNA-DEPENDENT RNA POLYMERASE 2"/>
    <property type="match status" value="1"/>
</dbReference>
<dbReference type="InterPro" id="IPR012677">
    <property type="entry name" value="Nucleotide-bd_a/b_plait_sf"/>
</dbReference>
<comment type="similarity">
    <text evidence="1 9">Belongs to the RdRP family.</text>
</comment>
<keyword evidence="4 9" id="KW-0548">Nucleotidyltransferase</keyword>
<dbReference type="EC" id="2.7.7.48" evidence="9"/>
<accession>A0A176VYK0</accession>
<comment type="function">
    <text evidence="9">Probably involved in the RNA silencing pathway and required for the generation of small interfering RNAs (siRNAs).</text>
</comment>
<dbReference type="GO" id="GO:0003723">
    <property type="term" value="F:RNA binding"/>
    <property type="evidence" value="ECO:0007669"/>
    <property type="project" value="UniProtKB-UniRule"/>
</dbReference>
<keyword evidence="6 9" id="KW-0943">RNA-mediated gene silencing</keyword>